<accession>A0ABV7BS06</accession>
<dbReference type="RefSeq" id="WP_216835549.1">
    <property type="nucleotide sequence ID" value="NZ_JAFNJS010000002.1"/>
</dbReference>
<keyword evidence="1" id="KW-0472">Membrane</keyword>
<comment type="subcellular location">
    <subcellularLocation>
        <location evidence="1">Cell membrane</location>
        <topology evidence="1">Peripheral membrane protein</topology>
        <orientation evidence="1">Cytoplasmic side</orientation>
    </subcellularLocation>
</comment>
<dbReference type="EMBL" id="JBHRSB010000002">
    <property type="protein sequence ID" value="MFC2999499.1"/>
    <property type="molecule type" value="Genomic_DNA"/>
</dbReference>
<comment type="similarity">
    <text evidence="1">Belongs to the UPF0161 family.</text>
</comment>
<keyword evidence="4" id="KW-1185">Reference proteome</keyword>
<comment type="caution">
    <text evidence="3">The sequence shown here is derived from an EMBL/GenBank/DDBJ whole genome shotgun (WGS) entry which is preliminary data.</text>
</comment>
<dbReference type="HAMAP" id="MF_00386">
    <property type="entry name" value="UPF0161_YidD"/>
    <property type="match status" value="1"/>
</dbReference>
<protein>
    <recommendedName>
        <fullName evidence="1">Putative membrane protein insertion efficiency factor</fullName>
    </recommendedName>
</protein>
<evidence type="ECO:0000256" key="1">
    <source>
        <dbReference type="HAMAP-Rule" id="MF_00386"/>
    </source>
</evidence>
<gene>
    <name evidence="3" type="primary">yidD</name>
    <name evidence="3" type="ORF">ACFOD3_06315</name>
</gene>
<keyword evidence="1" id="KW-1003">Cell membrane</keyword>
<sequence length="92" mass="10335">MTPQQHLLRGAIRTYQLTLRPFIGCNCRFYPHCSEYGLQAVAEHGALRGSWLTARRVLRCNPWHPGGYDPVPPTPRNVSEADNLPAPRPTKG</sequence>
<feature type="region of interest" description="Disordered" evidence="2">
    <location>
        <begin position="66"/>
        <end position="92"/>
    </location>
</feature>
<dbReference type="PANTHER" id="PTHR33383:SF1">
    <property type="entry name" value="MEMBRANE PROTEIN INSERTION EFFICIENCY FACTOR-RELATED"/>
    <property type="match status" value="1"/>
</dbReference>
<evidence type="ECO:0000313" key="3">
    <source>
        <dbReference type="EMBL" id="MFC2999499.1"/>
    </source>
</evidence>
<reference evidence="4" key="1">
    <citation type="journal article" date="2019" name="Int. J. Syst. Evol. Microbiol.">
        <title>The Global Catalogue of Microorganisms (GCM) 10K type strain sequencing project: providing services to taxonomists for standard genome sequencing and annotation.</title>
        <authorList>
            <consortium name="The Broad Institute Genomics Platform"/>
            <consortium name="The Broad Institute Genome Sequencing Center for Infectious Disease"/>
            <person name="Wu L."/>
            <person name="Ma J."/>
        </authorList>
    </citation>
    <scope>NUCLEOTIDE SEQUENCE [LARGE SCALE GENOMIC DNA]</scope>
    <source>
        <strain evidence="4">CGMCC 1.16855</strain>
    </source>
</reference>
<dbReference type="InterPro" id="IPR002696">
    <property type="entry name" value="Membr_insert_effic_factor_YidD"/>
</dbReference>
<dbReference type="NCBIfam" id="TIGR00278">
    <property type="entry name" value="membrane protein insertion efficiency factor YidD"/>
    <property type="match status" value="1"/>
</dbReference>
<evidence type="ECO:0000256" key="2">
    <source>
        <dbReference type="SAM" id="MobiDB-lite"/>
    </source>
</evidence>
<evidence type="ECO:0000313" key="4">
    <source>
        <dbReference type="Proteomes" id="UP001595420"/>
    </source>
</evidence>
<name>A0ABV7BS06_9PROT</name>
<dbReference type="SMART" id="SM01234">
    <property type="entry name" value="Haemolytic"/>
    <property type="match status" value="1"/>
</dbReference>
<dbReference type="Pfam" id="PF01809">
    <property type="entry name" value="YidD"/>
    <property type="match status" value="1"/>
</dbReference>
<organism evidence="3 4">
    <name type="scientific">Falsiroseomonas tokyonensis</name>
    <dbReference type="NCBI Taxonomy" id="430521"/>
    <lineage>
        <taxon>Bacteria</taxon>
        <taxon>Pseudomonadati</taxon>
        <taxon>Pseudomonadota</taxon>
        <taxon>Alphaproteobacteria</taxon>
        <taxon>Acetobacterales</taxon>
        <taxon>Roseomonadaceae</taxon>
        <taxon>Falsiroseomonas</taxon>
    </lineage>
</organism>
<proteinExistence type="inferred from homology"/>
<dbReference type="PANTHER" id="PTHR33383">
    <property type="entry name" value="MEMBRANE PROTEIN INSERTION EFFICIENCY FACTOR-RELATED"/>
    <property type="match status" value="1"/>
</dbReference>
<dbReference type="Proteomes" id="UP001595420">
    <property type="component" value="Unassembled WGS sequence"/>
</dbReference>
<comment type="function">
    <text evidence="1">Could be involved in insertion of integral membrane proteins into the membrane.</text>
</comment>